<comment type="catalytic activity">
    <reaction evidence="12 13">
        <text>L-serine + acetyl-CoA = O-acetyl-L-serine + CoA</text>
        <dbReference type="Rhea" id="RHEA:24560"/>
        <dbReference type="ChEBI" id="CHEBI:33384"/>
        <dbReference type="ChEBI" id="CHEBI:57287"/>
        <dbReference type="ChEBI" id="CHEBI:57288"/>
        <dbReference type="ChEBI" id="CHEBI:58340"/>
        <dbReference type="EC" id="2.3.1.30"/>
    </reaction>
</comment>
<keyword evidence="10" id="KW-0198">Cysteine biosynthesis</keyword>
<comment type="subcellular location">
    <subcellularLocation>
        <location evidence="1">Cytoplasm</location>
    </subcellularLocation>
</comment>
<evidence type="ECO:0000313" key="16">
    <source>
        <dbReference type="EMBL" id="MBN1572311.1"/>
    </source>
</evidence>
<reference evidence="16" key="2">
    <citation type="submission" date="2021-01" db="EMBL/GenBank/DDBJ databases">
        <authorList>
            <person name="Hahn C.R."/>
            <person name="Youssef N.H."/>
            <person name="Elshahed M."/>
        </authorList>
    </citation>
    <scope>NUCLEOTIDE SEQUENCE</scope>
    <source>
        <strain evidence="16">Zod_Metabat.24</strain>
    </source>
</reference>
<dbReference type="GO" id="GO:0005737">
    <property type="term" value="C:cytoplasm"/>
    <property type="evidence" value="ECO:0007669"/>
    <property type="project" value="UniProtKB-SubCell"/>
</dbReference>
<evidence type="ECO:0000256" key="1">
    <source>
        <dbReference type="ARBA" id="ARBA00004496"/>
    </source>
</evidence>
<keyword evidence="9" id="KW-0677">Repeat</keyword>
<keyword evidence="6" id="KW-0963">Cytoplasm</keyword>
<evidence type="ECO:0000256" key="14">
    <source>
        <dbReference type="SAM" id="MobiDB-lite"/>
    </source>
</evidence>
<dbReference type="InterPro" id="IPR010493">
    <property type="entry name" value="Ser_AcTrfase_N"/>
</dbReference>
<comment type="caution">
    <text evidence="16">The sequence shown here is derived from an EMBL/GenBank/DDBJ whole genome shotgun (WGS) entry which is preliminary data.</text>
</comment>
<dbReference type="EMBL" id="JAFGIX010000019">
    <property type="protein sequence ID" value="MBN1572311.1"/>
    <property type="molecule type" value="Genomic_DNA"/>
</dbReference>
<dbReference type="InterPro" id="IPR018357">
    <property type="entry name" value="Hexapep_transf_CS"/>
</dbReference>
<evidence type="ECO:0000256" key="7">
    <source>
        <dbReference type="ARBA" id="ARBA00022605"/>
    </source>
</evidence>
<dbReference type="CDD" id="cd03354">
    <property type="entry name" value="LbH_SAT"/>
    <property type="match status" value="1"/>
</dbReference>
<dbReference type="PIRSF" id="PIRSF000441">
    <property type="entry name" value="CysE"/>
    <property type="match status" value="1"/>
</dbReference>
<dbReference type="GO" id="GO:0006535">
    <property type="term" value="P:cysteine biosynthetic process from serine"/>
    <property type="evidence" value="ECO:0007669"/>
    <property type="project" value="InterPro"/>
</dbReference>
<evidence type="ECO:0000256" key="6">
    <source>
        <dbReference type="ARBA" id="ARBA00022490"/>
    </source>
</evidence>
<dbReference type="Proteomes" id="UP000809273">
    <property type="component" value="Unassembled WGS sequence"/>
</dbReference>
<dbReference type="FunFam" id="1.10.3130.10:FF:000003">
    <property type="entry name" value="Serine acetyltransferase"/>
    <property type="match status" value="1"/>
</dbReference>
<dbReference type="InterPro" id="IPR053376">
    <property type="entry name" value="Serine_acetyltransferase"/>
</dbReference>
<dbReference type="EC" id="2.3.1.30" evidence="4 13"/>
<dbReference type="InterPro" id="IPR045304">
    <property type="entry name" value="LbH_SAT"/>
</dbReference>
<comment type="pathway">
    <text evidence="2">Amino-acid biosynthesis; L-cysteine biosynthesis; L-cysteine from L-serine: step 1/2.</text>
</comment>
<evidence type="ECO:0000256" key="13">
    <source>
        <dbReference type="PIRNR" id="PIRNR000441"/>
    </source>
</evidence>
<dbReference type="PANTHER" id="PTHR42811">
    <property type="entry name" value="SERINE ACETYLTRANSFERASE"/>
    <property type="match status" value="1"/>
</dbReference>
<dbReference type="NCBIfam" id="TIGR01172">
    <property type="entry name" value="cysE"/>
    <property type="match status" value="1"/>
</dbReference>
<evidence type="ECO:0000256" key="5">
    <source>
        <dbReference type="ARBA" id="ARBA00018522"/>
    </source>
</evidence>
<dbReference type="Gene3D" id="1.10.3130.10">
    <property type="entry name" value="serine acetyltransferase, domain 1"/>
    <property type="match status" value="1"/>
</dbReference>
<evidence type="ECO:0000256" key="10">
    <source>
        <dbReference type="ARBA" id="ARBA00023192"/>
    </source>
</evidence>
<accession>A0A9D8PJV6</accession>
<dbReference type="SUPFAM" id="SSF51161">
    <property type="entry name" value="Trimeric LpxA-like enzymes"/>
    <property type="match status" value="1"/>
</dbReference>
<dbReference type="GO" id="GO:0009001">
    <property type="term" value="F:serine O-acetyltransferase activity"/>
    <property type="evidence" value="ECO:0007669"/>
    <property type="project" value="UniProtKB-EC"/>
</dbReference>
<dbReference type="InterPro" id="IPR011004">
    <property type="entry name" value="Trimer_LpxA-like_sf"/>
</dbReference>
<dbReference type="FunFam" id="2.160.10.10:FF:000007">
    <property type="entry name" value="Serine acetyltransferase"/>
    <property type="match status" value="1"/>
</dbReference>
<evidence type="ECO:0000256" key="12">
    <source>
        <dbReference type="ARBA" id="ARBA00049486"/>
    </source>
</evidence>
<sequence>MLKFIKTIREDIRVVFERDPAARSTLEIILCYPGLHAVIFYRVAHWFWTKRLYLIGRMISHLGRFLTGIEIHPGAKIGRRFFIDHGMGVIIGETSEIADNVTIYQGVTLGGKSWKKEKRHPDLGEHVVVGAGTKIIGPCRLGAFSRIGANSVVVRDVPPKSTVVGVPGRIIYSMEGEIHDDVNLEHHLLPDPEEQALLCLIERVKELEKKVRLLEGENRKRETEEAGEAYPEGRKEQKDLGIK</sequence>
<organism evidence="16 17">
    <name type="scientific">Candidatus Zymogenus saltonus</name>
    <dbReference type="NCBI Taxonomy" id="2844893"/>
    <lineage>
        <taxon>Bacteria</taxon>
        <taxon>Deltaproteobacteria</taxon>
        <taxon>Candidatus Zymogenia</taxon>
        <taxon>Candidatus Zymogeniales</taxon>
        <taxon>Candidatus Zymogenaceae</taxon>
        <taxon>Candidatus Zymogenus</taxon>
    </lineage>
</organism>
<dbReference type="Pfam" id="PF06426">
    <property type="entry name" value="SATase_N"/>
    <property type="match status" value="1"/>
</dbReference>
<proteinExistence type="inferred from homology"/>
<keyword evidence="7" id="KW-0028">Amino-acid biosynthesis</keyword>
<evidence type="ECO:0000256" key="3">
    <source>
        <dbReference type="ARBA" id="ARBA00007274"/>
    </source>
</evidence>
<comment type="similarity">
    <text evidence="3 13">Belongs to the transferase hexapeptide repeat family.</text>
</comment>
<dbReference type="Gene3D" id="2.160.10.10">
    <property type="entry name" value="Hexapeptide repeat proteins"/>
    <property type="match status" value="1"/>
</dbReference>
<protein>
    <recommendedName>
        <fullName evidence="5 13">Serine acetyltransferase</fullName>
        <ecNumber evidence="4 13">2.3.1.30</ecNumber>
    </recommendedName>
</protein>
<evidence type="ECO:0000256" key="4">
    <source>
        <dbReference type="ARBA" id="ARBA00013266"/>
    </source>
</evidence>
<feature type="compositionally biased region" description="Basic and acidic residues" evidence="14">
    <location>
        <begin position="231"/>
        <end position="243"/>
    </location>
</feature>
<evidence type="ECO:0000256" key="2">
    <source>
        <dbReference type="ARBA" id="ARBA00004876"/>
    </source>
</evidence>
<dbReference type="InterPro" id="IPR042122">
    <property type="entry name" value="Ser_AcTrfase_N_sf"/>
</dbReference>
<reference evidence="16" key="1">
    <citation type="journal article" date="2021" name="Environ. Microbiol.">
        <title>Genomic characterization of three novel Desulfobacterota classes expand the metabolic and phylogenetic diversity of the phylum.</title>
        <authorList>
            <person name="Murphy C.L."/>
            <person name="Biggerstaff J."/>
            <person name="Eichhorn A."/>
            <person name="Ewing E."/>
            <person name="Shahan R."/>
            <person name="Soriano D."/>
            <person name="Stewart S."/>
            <person name="VanMol K."/>
            <person name="Walker R."/>
            <person name="Walters P."/>
            <person name="Elshahed M.S."/>
            <person name="Youssef N.H."/>
        </authorList>
    </citation>
    <scope>NUCLEOTIDE SEQUENCE</scope>
    <source>
        <strain evidence="16">Zod_Metabat.24</strain>
    </source>
</reference>
<evidence type="ECO:0000256" key="8">
    <source>
        <dbReference type="ARBA" id="ARBA00022679"/>
    </source>
</evidence>
<evidence type="ECO:0000256" key="11">
    <source>
        <dbReference type="ARBA" id="ARBA00023315"/>
    </source>
</evidence>
<keyword evidence="8 13" id="KW-0808">Transferase</keyword>
<name>A0A9D8PJV6_9DELT</name>
<keyword evidence="11 13" id="KW-0012">Acyltransferase</keyword>
<dbReference type="PROSITE" id="PS00101">
    <property type="entry name" value="HEXAPEP_TRANSFERASES"/>
    <property type="match status" value="1"/>
</dbReference>
<feature type="region of interest" description="Disordered" evidence="14">
    <location>
        <begin position="213"/>
        <end position="243"/>
    </location>
</feature>
<feature type="compositionally biased region" description="Basic and acidic residues" evidence="14">
    <location>
        <begin position="213"/>
        <end position="224"/>
    </location>
</feature>
<evidence type="ECO:0000256" key="9">
    <source>
        <dbReference type="ARBA" id="ARBA00022737"/>
    </source>
</evidence>
<gene>
    <name evidence="16" type="primary">cysE</name>
    <name evidence="16" type="ORF">JW984_03850</name>
</gene>
<feature type="domain" description="Serine acetyltransferase N-terminal" evidence="15">
    <location>
        <begin position="4"/>
        <end position="38"/>
    </location>
</feature>
<dbReference type="AlphaFoldDB" id="A0A9D8PJV6"/>
<dbReference type="InterPro" id="IPR005881">
    <property type="entry name" value="Ser_O-AcTrfase"/>
</dbReference>
<evidence type="ECO:0000259" key="15">
    <source>
        <dbReference type="Pfam" id="PF06426"/>
    </source>
</evidence>
<dbReference type="NCBIfam" id="NF041874">
    <property type="entry name" value="EPS_EpsC"/>
    <property type="match status" value="1"/>
</dbReference>
<evidence type="ECO:0000313" key="17">
    <source>
        <dbReference type="Proteomes" id="UP000809273"/>
    </source>
</evidence>